<evidence type="ECO:0000259" key="2">
    <source>
        <dbReference type="Pfam" id="PF09977"/>
    </source>
</evidence>
<proteinExistence type="predicted"/>
<dbReference type="Proteomes" id="UP000323300">
    <property type="component" value="Unassembled WGS sequence"/>
</dbReference>
<keyword evidence="1" id="KW-0812">Transmembrane</keyword>
<dbReference type="Pfam" id="PF09977">
    <property type="entry name" value="Tad_C"/>
    <property type="match status" value="1"/>
</dbReference>
<evidence type="ECO:0000313" key="4">
    <source>
        <dbReference type="Proteomes" id="UP000323300"/>
    </source>
</evidence>
<dbReference type="RefSeq" id="WP_149760864.1">
    <property type="nucleotide sequence ID" value="NZ_BSPE01000048.1"/>
</dbReference>
<feature type="domain" description="DUF2134" evidence="2">
    <location>
        <begin position="66"/>
        <end position="169"/>
    </location>
</feature>
<dbReference type="OrthoDB" id="7630116at2"/>
<accession>A0A1I4AFI9</accession>
<reference evidence="3 4" key="1">
    <citation type="submission" date="2016-10" db="EMBL/GenBank/DDBJ databases">
        <authorList>
            <person name="Varghese N."/>
            <person name="Submissions S."/>
        </authorList>
    </citation>
    <scope>NUCLEOTIDE SEQUENCE [LARGE SCALE GENOMIC DNA]</scope>
    <source>
        <strain evidence="3 4">DSM 21822</strain>
    </source>
</reference>
<evidence type="ECO:0000256" key="1">
    <source>
        <dbReference type="SAM" id="Phobius"/>
    </source>
</evidence>
<keyword evidence="4" id="KW-1185">Reference proteome</keyword>
<feature type="transmembrane region" description="Helical" evidence="1">
    <location>
        <begin position="24"/>
        <end position="43"/>
    </location>
</feature>
<keyword evidence="1" id="KW-0472">Membrane</keyword>
<organism evidence="3 4">
    <name type="scientific">Neomesorhizobium albiziae</name>
    <dbReference type="NCBI Taxonomy" id="335020"/>
    <lineage>
        <taxon>Bacteria</taxon>
        <taxon>Pseudomonadati</taxon>
        <taxon>Pseudomonadota</taxon>
        <taxon>Alphaproteobacteria</taxon>
        <taxon>Hyphomicrobiales</taxon>
        <taxon>Phyllobacteriaceae</taxon>
        <taxon>Neomesorhizobium</taxon>
    </lineage>
</organism>
<gene>
    <name evidence="3" type="ORF">SAMN04488498_10838</name>
</gene>
<dbReference type="InterPro" id="IPR018705">
    <property type="entry name" value="DUF2134_membrane"/>
</dbReference>
<name>A0A1I4AFI9_9HYPH</name>
<sequence length="596" mass="61715">MTDCARHPAWRRFTGLLGDRSGNFATLGALTAPIAITLAAFAIDEGSLYYERRQVQALADLAAITASANIANAEAAVITTLRDNGMTDITVVGSPMPAGVAIGNGGPRAVAVSLKTGRYDPDPEVPADERFQPGALPSNAVEVALQKTGTMYFGKLLMDPPTLGASATASAPAAAAFSIGSRLASLNGGMLNALLGGLLGTTVSLKVMDYEALIAADVEVLKFVDALATNLHLTAATYDEVLEAKATVGQIATALAAVDGVSDTAKLALQAIAAREPANAAEIPLTHLLDLGQAGRVAVGNHGAGFGAAASIMEILSASAAIAGNGKQVDLNLGAALPGVLNVTLNVAVGEPPQHSPFFSIGHAGDLVRTAQTRLKLTVDVGRPNDNLGGGVSLLSVRLPIYMELAYAEAKLTKVSCPTGRPESLKVQIAARPGVAELRIAEIDGTGFADFTRDLSFKPAKIAEVKIQLLLLSIPLLAVNGMARIDIGNLQPQTLEFDREDIDERAIKTVSTRDVTRSLTRSLLNELKLSANLLNLPLDLTPLLATVRPAVLDAITPVTSSVDSLLYTVLSALGIKIGEADVRVTAATCGRSVLVQ</sequence>
<protein>
    <submittedName>
        <fullName evidence="3">Uncharacterized membrane protein</fullName>
    </submittedName>
</protein>
<keyword evidence="1" id="KW-1133">Transmembrane helix</keyword>
<dbReference type="EMBL" id="FOSL01000008">
    <property type="protein sequence ID" value="SFK55104.1"/>
    <property type="molecule type" value="Genomic_DNA"/>
</dbReference>
<dbReference type="AlphaFoldDB" id="A0A1I4AFI9"/>
<evidence type="ECO:0000313" key="3">
    <source>
        <dbReference type="EMBL" id="SFK55104.1"/>
    </source>
</evidence>